<dbReference type="STRING" id="671072.PL9214720062"/>
<accession>A0A1J1LT70</accession>
<gene>
    <name evidence="1" type="ORF">PL9214720062</name>
</gene>
<evidence type="ECO:0000313" key="2">
    <source>
        <dbReference type="Proteomes" id="UP000184315"/>
    </source>
</evidence>
<evidence type="ECO:0000313" key="1">
    <source>
        <dbReference type="EMBL" id="CUR35792.1"/>
    </source>
</evidence>
<name>A0A1J1LT70_9CYAN</name>
<sequence length="42" mass="4978">MFTCQEQESFIVLKLDLLILCQSYGFKNFEMMREKLLACLSL</sequence>
<keyword evidence="2" id="KW-1185">Reference proteome</keyword>
<dbReference type="Proteomes" id="UP000184315">
    <property type="component" value="Unassembled WGS sequence"/>
</dbReference>
<dbReference type="AlphaFoldDB" id="A0A1J1LT70"/>
<reference evidence="2" key="1">
    <citation type="submission" date="2015-10" db="EMBL/GenBank/DDBJ databases">
        <authorList>
            <person name="Regsiter A."/>
            <person name="william w."/>
        </authorList>
    </citation>
    <scope>NUCLEOTIDE SEQUENCE [LARGE SCALE GENOMIC DNA]</scope>
</reference>
<dbReference type="EMBL" id="CZDF01000180">
    <property type="protein sequence ID" value="CUR35792.1"/>
    <property type="molecule type" value="Genomic_DNA"/>
</dbReference>
<proteinExistence type="predicted"/>
<protein>
    <submittedName>
        <fullName evidence="1">Uncharacterized protein</fullName>
    </submittedName>
</protein>
<organism evidence="1 2">
    <name type="scientific">Planktothrix tepida PCC 9214</name>
    <dbReference type="NCBI Taxonomy" id="671072"/>
    <lineage>
        <taxon>Bacteria</taxon>
        <taxon>Bacillati</taxon>
        <taxon>Cyanobacteriota</taxon>
        <taxon>Cyanophyceae</taxon>
        <taxon>Oscillatoriophycideae</taxon>
        <taxon>Oscillatoriales</taxon>
        <taxon>Microcoleaceae</taxon>
        <taxon>Planktothrix</taxon>
    </lineage>
</organism>
<dbReference type="RefSeq" id="WP_281250381.1">
    <property type="nucleotide sequence ID" value="NZ_LN889817.1"/>
</dbReference>